<gene>
    <name evidence="2" type="ORF">LJ657_08465</name>
</gene>
<sequence length="144" mass="16099">MTIRHPRDHDAERAALRTAADRLLGGTPLRSESGRLTVTELLRESGLRRDVVYGDHKDLVEEFQARARAQDHTPTLARSLADDNAQLKQKLAEIASALAKEREVTAALRRLIAELDLELHAAREDGRSSRVTNLPARRRPTPRG</sequence>
<dbReference type="Proteomes" id="UP001108029">
    <property type="component" value="Unassembled WGS sequence"/>
</dbReference>
<keyword evidence="3" id="KW-1185">Reference proteome</keyword>
<organism evidence="2 3">
    <name type="scientific">Streptomyces guryensis</name>
    <dbReference type="NCBI Taxonomy" id="2886947"/>
    <lineage>
        <taxon>Bacteria</taxon>
        <taxon>Bacillati</taxon>
        <taxon>Actinomycetota</taxon>
        <taxon>Actinomycetes</taxon>
        <taxon>Kitasatosporales</taxon>
        <taxon>Streptomycetaceae</taxon>
        <taxon>Streptomyces</taxon>
    </lineage>
</organism>
<reference evidence="2" key="1">
    <citation type="submission" date="2021-12" db="EMBL/GenBank/DDBJ databases">
        <authorList>
            <person name="Lee J.-H."/>
            <person name="Kim S.-B."/>
        </authorList>
    </citation>
    <scope>NUCLEOTIDE SEQUENCE</scope>
    <source>
        <strain evidence="2">NR30</strain>
    </source>
</reference>
<dbReference type="RefSeq" id="WP_232647773.1">
    <property type="nucleotide sequence ID" value="NZ_JAJSBI010000003.1"/>
</dbReference>
<evidence type="ECO:0000313" key="2">
    <source>
        <dbReference type="EMBL" id="MCD9873703.1"/>
    </source>
</evidence>
<proteinExistence type="predicted"/>
<name>A0A9Q3Z4N8_9ACTN</name>
<dbReference type="EMBL" id="JAJSBI010000003">
    <property type="protein sequence ID" value="MCD9873703.1"/>
    <property type="molecule type" value="Genomic_DNA"/>
</dbReference>
<comment type="caution">
    <text evidence="2">The sequence shown here is derived from an EMBL/GenBank/DDBJ whole genome shotgun (WGS) entry which is preliminary data.</text>
</comment>
<evidence type="ECO:0000256" key="1">
    <source>
        <dbReference type="SAM" id="MobiDB-lite"/>
    </source>
</evidence>
<dbReference type="AlphaFoldDB" id="A0A9Q3Z4N8"/>
<protein>
    <submittedName>
        <fullName evidence="2">Uncharacterized protein</fullName>
    </submittedName>
</protein>
<evidence type="ECO:0000313" key="3">
    <source>
        <dbReference type="Proteomes" id="UP001108029"/>
    </source>
</evidence>
<accession>A0A9Q3Z4N8</accession>
<feature type="region of interest" description="Disordered" evidence="1">
    <location>
        <begin position="124"/>
        <end position="144"/>
    </location>
</feature>